<dbReference type="STRING" id="157463.GCA_001047075_01095"/>
<feature type="compositionally biased region" description="Polar residues" evidence="1">
    <location>
        <begin position="628"/>
        <end position="637"/>
    </location>
</feature>
<keyword evidence="2" id="KW-0472">Membrane</keyword>
<dbReference type="Pfam" id="PF07564">
    <property type="entry name" value="DUF1542"/>
    <property type="match status" value="1"/>
</dbReference>
<name>A0A0K8MHZ3_9LACO</name>
<keyword evidence="2" id="KW-0812">Transmembrane</keyword>
<dbReference type="Proteomes" id="UP000253891">
    <property type="component" value="Unassembled WGS sequence"/>
</dbReference>
<keyword evidence="5" id="KW-1185">Reference proteome</keyword>
<gene>
    <name evidence="4" type="ORF">FFIC_282020</name>
</gene>
<proteinExistence type="predicted"/>
<feature type="domain" description="DUF1542" evidence="3">
    <location>
        <begin position="518"/>
        <end position="588"/>
    </location>
</feature>
<feature type="region of interest" description="Disordered" evidence="1">
    <location>
        <begin position="579"/>
        <end position="638"/>
    </location>
</feature>
<feature type="compositionally biased region" description="Polar residues" evidence="1">
    <location>
        <begin position="610"/>
        <end position="620"/>
    </location>
</feature>
<dbReference type="InterPro" id="IPR011439">
    <property type="entry name" value="DUF1542"/>
</dbReference>
<reference evidence="4 5" key="1">
    <citation type="journal article" date="2015" name="BMC Genomics">
        <title>Comparative genomics of Fructobacillus spp. and Leuconostoc spp. reveals niche-specific evolution of Fructobacillus spp.</title>
        <authorList>
            <person name="Endo A."/>
            <person name="Tanizawa Y."/>
            <person name="Tanaka N."/>
            <person name="Maeno S."/>
            <person name="Kumar H."/>
            <person name="Shiwa Y."/>
            <person name="Okada S."/>
            <person name="Yoshikawa H."/>
            <person name="Dicks L."/>
            <person name="Nakagawa J."/>
            <person name="Arita M."/>
        </authorList>
    </citation>
    <scope>NUCLEOTIDE SEQUENCE [LARGE SCALE GENOMIC DNA]</scope>
    <source>
        <strain evidence="4 5">JCM 12225</strain>
    </source>
</reference>
<dbReference type="EMBL" id="DF968005">
    <property type="protein sequence ID" value="GAP00192.1"/>
    <property type="molecule type" value="Genomic_DNA"/>
</dbReference>
<feature type="compositionally biased region" description="Basic and acidic residues" evidence="1">
    <location>
        <begin position="598"/>
        <end position="609"/>
    </location>
</feature>
<protein>
    <recommendedName>
        <fullName evidence="3">DUF1542 domain-containing protein</fullName>
    </recommendedName>
</protein>
<evidence type="ECO:0000259" key="3">
    <source>
        <dbReference type="Pfam" id="PF07564"/>
    </source>
</evidence>
<accession>A0A0K8MHZ3</accession>
<evidence type="ECO:0000313" key="4">
    <source>
        <dbReference type="EMBL" id="GAP00192.1"/>
    </source>
</evidence>
<feature type="transmembrane region" description="Helical" evidence="2">
    <location>
        <begin position="687"/>
        <end position="706"/>
    </location>
</feature>
<organism evidence="4 5">
    <name type="scientific">Fructobacillus ficulneus</name>
    <dbReference type="NCBI Taxonomy" id="157463"/>
    <lineage>
        <taxon>Bacteria</taxon>
        <taxon>Bacillati</taxon>
        <taxon>Bacillota</taxon>
        <taxon>Bacilli</taxon>
        <taxon>Lactobacillales</taxon>
        <taxon>Lactobacillaceae</taxon>
        <taxon>Fructobacillus</taxon>
    </lineage>
</organism>
<keyword evidence="2" id="KW-1133">Transmembrane helix</keyword>
<evidence type="ECO:0000256" key="1">
    <source>
        <dbReference type="SAM" id="MobiDB-lite"/>
    </source>
</evidence>
<evidence type="ECO:0000313" key="5">
    <source>
        <dbReference type="Proteomes" id="UP000253891"/>
    </source>
</evidence>
<dbReference type="AlphaFoldDB" id="A0A0K8MHZ3"/>
<evidence type="ECO:0000256" key="2">
    <source>
        <dbReference type="SAM" id="Phobius"/>
    </source>
</evidence>
<sequence length="720" mass="77087">MSRSGQAQIDAWKKLGNLDPISLGRQSDLVNQTVKAGQTAIAQAKTNGDVDRALIAALNQLKKIAQPDLITAAQPATEANRAVASTKLGQAGQDRINGWTKVDHLDPISLGHQNDLVNQAVNQGQAAIKQAQTKGTVDKALIKALADLAKIAQPDLSFDYQPATEASKQGVRQRLTDLVADRRSQFSQIAHVDLASLTIQVNLLDQALHTGLGQVDGARTNGDLTQVEVQATAAINAVQEPTLLADFQPASSAQKNQAQVVLTKQADLQNEKYAAVYGVNQASLGYHQGEVALTLAKNKIAINQAQTVGDLSDRLGTSLDQLDNVGIPDVDKAHQPASADEIAKGEAKIAEVVAAKNQKIQAVRGANPREVEQAQEQVAEIQASGLADLDEVSINGDIDEVVANTTVAIQAVSDPETPWIYQVPSPAERAQAKTRLSQGAMAKKVNLAAVIGHDSQSLEIQEAQVDQIMQKTMTAIDQAPTHLDLVFVTTDGLNEINAVGAPDLMRSFQSVDQKVIDQAKEEIQKAGDDAKKKFGQIPGVNSDSLAQQMKAIDAIVQKIKNLIDQARTQGDVDQAVKIGHEDLDKVPVPNTNPTPIPGHDDQPTPKKDTNNGGEDSQRPGSTPGKVNPGTSTNQDQGQVGVPVATESISAQPELEQDGLSMENDTNQNQNQTQNSVLPQTSRVMKTIFQWALAAAIVIWSALTIVFKRIEKKRKNQKEED</sequence>